<dbReference type="Gene3D" id="3.40.190.10">
    <property type="entry name" value="Periplasmic binding protein-like II"/>
    <property type="match status" value="4"/>
</dbReference>
<feature type="domain" description="HD" evidence="2">
    <location>
        <begin position="570"/>
        <end position="692"/>
    </location>
</feature>
<dbReference type="CDD" id="cd00077">
    <property type="entry name" value="HDc"/>
    <property type="match status" value="1"/>
</dbReference>
<dbReference type="InterPro" id="IPR003607">
    <property type="entry name" value="HD/PDEase_dom"/>
</dbReference>
<keyword evidence="1" id="KW-0472">Membrane</keyword>
<dbReference type="InterPro" id="IPR037522">
    <property type="entry name" value="HD_GYP_dom"/>
</dbReference>
<keyword evidence="1" id="KW-0812">Transmembrane</keyword>
<evidence type="ECO:0000256" key="1">
    <source>
        <dbReference type="SAM" id="Phobius"/>
    </source>
</evidence>
<dbReference type="PANTHER" id="PTHR43155:SF2">
    <property type="entry name" value="CYCLIC DI-GMP PHOSPHODIESTERASE PA4108"/>
    <property type="match status" value="1"/>
</dbReference>
<organism evidence="4 5">
    <name type="scientific">Lachnospira pectinoschiza</name>
    <dbReference type="NCBI Taxonomy" id="28052"/>
    <lineage>
        <taxon>Bacteria</taxon>
        <taxon>Bacillati</taxon>
        <taxon>Bacillota</taxon>
        <taxon>Clostridia</taxon>
        <taxon>Lachnospirales</taxon>
        <taxon>Lachnospiraceae</taxon>
        <taxon>Lachnospira</taxon>
    </lineage>
</organism>
<accession>A0A1G9T1G2</accession>
<evidence type="ECO:0000313" key="4">
    <source>
        <dbReference type="EMBL" id="SDM41437.1"/>
    </source>
</evidence>
<keyword evidence="5" id="KW-1185">Reference proteome</keyword>
<dbReference type="PROSITE" id="PS51832">
    <property type="entry name" value="HD_GYP"/>
    <property type="match status" value="1"/>
</dbReference>
<dbReference type="OrthoDB" id="9810305at2"/>
<dbReference type="PROSITE" id="PS51831">
    <property type="entry name" value="HD"/>
    <property type="match status" value="1"/>
</dbReference>
<dbReference type="SUPFAM" id="SSF109604">
    <property type="entry name" value="HD-domain/PDEase-like"/>
    <property type="match status" value="1"/>
</dbReference>
<evidence type="ECO:0000259" key="2">
    <source>
        <dbReference type="PROSITE" id="PS51831"/>
    </source>
</evidence>
<keyword evidence="1" id="KW-1133">Transmembrane helix</keyword>
<dbReference type="Pfam" id="PF13487">
    <property type="entry name" value="HD_5"/>
    <property type="match status" value="1"/>
</dbReference>
<sequence>MQMKIFMKKRWMSLVLIYSLLIGTIIGVFLSEKVRADNSKVVYVGYYENEIFQEGARDGAVKSGYAYEYYRKLSEYTGWKYEYVYGTYNELYEQLLDGEIDLLAGLAKTPEREELISYPTMPMGTEIYHLIKHTYDTDITNDPTSFSNKKIGILNSAIIDVFYNYILEYDVDCNVVKYDDYESLLHDFDDGEIDIAAVEGSGTYSRTNSEVIGTFGSSDYYLCVSKDRPDLLEELDNAQTSITNQEPNFISNLKYKYYQGSVTSLSFSNYEKDWLENNDKLVVGYLENLLPLSDTDSDGNVTGIIKDIVPQMLSNLSIYDLDVSYVGYVSYEDMMQDISDEKIDIAFPVNGSLFYSEINEIYPSNSILSVSNELVFKKDKDASKVHTLAVNRNNGMQYYYTKSSYPEAEIVYYPDIDACLKAVKEGQVDATILSSLRAYDILKNSKYHSLSAIPLSLREDICFGIKIGNEGLLKLVNRGVALFNPDYTSSLTPHYTDELYTYTFFDLIRDHFAIFVGLSIAIFVIITTSIIISMRSKVEKAKKQRIAIQKVFNQMIRAFAKIIDKKDEYTSGHSFRVATYSRSLALKIGYSPERAEKVYNVALLHDIGKILIPNDILHKKDELSENEYNQVKKHPEYGNEILQEIDLIPEISYGAGYHHERFDGKGYPEGLKGDEIPEIAQIISVADAFDAMYSTRPYRKKMDLEECLNEIQEGAGSQFNPDFAKAFIELVKEGKLKKVEEENNDILWW</sequence>
<dbReference type="SMART" id="SM00062">
    <property type="entry name" value="PBPb"/>
    <property type="match status" value="2"/>
</dbReference>
<proteinExistence type="predicted"/>
<dbReference type="SUPFAM" id="SSF53850">
    <property type="entry name" value="Periplasmic binding protein-like II"/>
    <property type="match status" value="2"/>
</dbReference>
<dbReference type="NCBIfam" id="TIGR00277">
    <property type="entry name" value="HDIG"/>
    <property type="match status" value="1"/>
</dbReference>
<evidence type="ECO:0000259" key="3">
    <source>
        <dbReference type="PROSITE" id="PS51832"/>
    </source>
</evidence>
<feature type="transmembrane region" description="Helical" evidence="1">
    <location>
        <begin position="512"/>
        <end position="534"/>
    </location>
</feature>
<dbReference type="InterPro" id="IPR001638">
    <property type="entry name" value="Solute-binding_3/MltF_N"/>
</dbReference>
<name>A0A1G9T1G2_9FIRM</name>
<dbReference type="AlphaFoldDB" id="A0A1G9T1G2"/>
<dbReference type="InterPro" id="IPR006674">
    <property type="entry name" value="HD_domain"/>
</dbReference>
<protein>
    <submittedName>
        <fullName evidence="4">HDIG domain-containing protein</fullName>
    </submittedName>
</protein>
<gene>
    <name evidence="4" type="ORF">SAMN05216544_0173</name>
</gene>
<evidence type="ECO:0000313" key="5">
    <source>
        <dbReference type="Proteomes" id="UP000187651"/>
    </source>
</evidence>
<dbReference type="Gene3D" id="1.10.3210.10">
    <property type="entry name" value="Hypothetical protein af1432"/>
    <property type="match status" value="1"/>
</dbReference>
<reference evidence="5" key="1">
    <citation type="submission" date="2016-10" db="EMBL/GenBank/DDBJ databases">
        <authorList>
            <person name="Varghese N."/>
            <person name="Submissions S."/>
        </authorList>
    </citation>
    <scope>NUCLEOTIDE SEQUENCE [LARGE SCALE GENOMIC DNA]</scope>
    <source>
        <strain evidence="5">M83</strain>
    </source>
</reference>
<dbReference type="SMART" id="SM00471">
    <property type="entry name" value="HDc"/>
    <property type="match status" value="1"/>
</dbReference>
<dbReference type="EMBL" id="FNHZ01000001">
    <property type="protein sequence ID" value="SDM41437.1"/>
    <property type="molecule type" value="Genomic_DNA"/>
</dbReference>
<dbReference type="PANTHER" id="PTHR43155">
    <property type="entry name" value="CYCLIC DI-GMP PHOSPHODIESTERASE PA4108-RELATED"/>
    <property type="match status" value="1"/>
</dbReference>
<feature type="domain" description="HD-GYP" evidence="3">
    <location>
        <begin position="548"/>
        <end position="743"/>
    </location>
</feature>
<dbReference type="Pfam" id="PF00497">
    <property type="entry name" value="SBP_bac_3"/>
    <property type="match status" value="1"/>
</dbReference>
<dbReference type="InterPro" id="IPR006675">
    <property type="entry name" value="HDIG_dom"/>
</dbReference>
<dbReference type="Proteomes" id="UP000187651">
    <property type="component" value="Unassembled WGS sequence"/>
</dbReference>